<protein>
    <submittedName>
        <fullName evidence="1">Uncharacterized protein</fullName>
    </submittedName>
</protein>
<dbReference type="EMBL" id="JANRMS010000921">
    <property type="protein sequence ID" value="KAJ3532850.1"/>
    <property type="molecule type" value="Genomic_DNA"/>
</dbReference>
<accession>A0ACC1S5Z9</accession>
<proteinExistence type="predicted"/>
<reference evidence="1" key="1">
    <citation type="submission" date="2022-08" db="EMBL/GenBank/DDBJ databases">
        <title>Genome Sequence of Fusarium decemcellulare.</title>
        <authorList>
            <person name="Buettner E."/>
        </authorList>
    </citation>
    <scope>NUCLEOTIDE SEQUENCE</scope>
    <source>
        <strain evidence="1">Babe19</strain>
    </source>
</reference>
<dbReference type="Proteomes" id="UP001148629">
    <property type="component" value="Unassembled WGS sequence"/>
</dbReference>
<name>A0ACC1S5Z9_9HYPO</name>
<organism evidence="1 2">
    <name type="scientific">Fusarium decemcellulare</name>
    <dbReference type="NCBI Taxonomy" id="57161"/>
    <lineage>
        <taxon>Eukaryota</taxon>
        <taxon>Fungi</taxon>
        <taxon>Dikarya</taxon>
        <taxon>Ascomycota</taxon>
        <taxon>Pezizomycotina</taxon>
        <taxon>Sordariomycetes</taxon>
        <taxon>Hypocreomycetidae</taxon>
        <taxon>Hypocreales</taxon>
        <taxon>Nectriaceae</taxon>
        <taxon>Fusarium</taxon>
        <taxon>Fusarium decemcellulare species complex</taxon>
    </lineage>
</organism>
<keyword evidence="2" id="KW-1185">Reference proteome</keyword>
<evidence type="ECO:0000313" key="1">
    <source>
        <dbReference type="EMBL" id="KAJ3532850.1"/>
    </source>
</evidence>
<sequence length="509" mass="55933">MRQPLPPPSPPPSSDGFLQQSTTVMNSSGSTSHPRGTMSPEQGFVGYSYPSRYSTPVREDDIPSYEPSTVYSQRSDVSFTGYAGMPGITSHPYGPLPDEIGYHANAPYTPEASPPTPCPTSDSITTRSGLSVSKKLIMGKSPGVKSGRVQKRARAEKAKSTSSILTKPLSEIAKDLPDVPVADIATFVARSTEERLSETSRNKKAGQIKRPMNAFMLYRKAYQEVAKTQCAQNNHQHVSKVCGAGWPLEPPLVKQMFDEWAKIERMNHQHAHPGYKFTPSKPRKARRDEDGDDYNGVSDNDDSDWNGGRGLSGGARKSRFRQVSRRSETPSMTYETVGGAMDEPPMAAYHGMYAYPTPGRTHVLPYGQPEPSPYDMSMRQYHGLGIGQGMASRTPSPALDYSLHGVDGFVNSYYTPPEPVYDNAAIPSMFGDVNYAMCDGISGETSFGSDGWIPHMGAGQELAPMLASYEDITAQDAYLKGKQEDWKVEEMDEPGEFEYWITQTEQGLI</sequence>
<comment type="caution">
    <text evidence="1">The sequence shown here is derived from an EMBL/GenBank/DDBJ whole genome shotgun (WGS) entry which is preliminary data.</text>
</comment>
<evidence type="ECO:0000313" key="2">
    <source>
        <dbReference type="Proteomes" id="UP001148629"/>
    </source>
</evidence>
<gene>
    <name evidence="1" type="ORF">NM208_g8254</name>
</gene>